<organism evidence="1 2">
    <name type="scientific">Globodera rostochiensis</name>
    <name type="common">Golden nematode worm</name>
    <name type="synonym">Heterodera rostochiensis</name>
    <dbReference type="NCBI Taxonomy" id="31243"/>
    <lineage>
        <taxon>Eukaryota</taxon>
        <taxon>Metazoa</taxon>
        <taxon>Ecdysozoa</taxon>
        <taxon>Nematoda</taxon>
        <taxon>Chromadorea</taxon>
        <taxon>Rhabditida</taxon>
        <taxon>Tylenchina</taxon>
        <taxon>Tylenchomorpha</taxon>
        <taxon>Tylenchoidea</taxon>
        <taxon>Heteroderidae</taxon>
        <taxon>Heteroderinae</taxon>
        <taxon>Globodera</taxon>
    </lineage>
</organism>
<accession>A0A914HW08</accession>
<evidence type="ECO:0000313" key="1">
    <source>
        <dbReference type="Proteomes" id="UP000887572"/>
    </source>
</evidence>
<dbReference type="Proteomes" id="UP000887572">
    <property type="component" value="Unplaced"/>
</dbReference>
<evidence type="ECO:0000313" key="2">
    <source>
        <dbReference type="WBParaSite" id="Gr19_v10_g4683.t1"/>
    </source>
</evidence>
<name>A0A914HW08_GLORO</name>
<dbReference type="SUPFAM" id="SSF50978">
    <property type="entry name" value="WD40 repeat-like"/>
    <property type="match status" value="1"/>
</dbReference>
<proteinExistence type="predicted"/>
<dbReference type="InterPro" id="IPR036322">
    <property type="entry name" value="WD40_repeat_dom_sf"/>
</dbReference>
<sequence>MYVFLAKKFQFQTSGCTNFTSIAWMPNRCYLAVGGNDGTLRLILFKLDQANVRQDTLASEQNANWDNVPEGRPRFLIAYQNGNIQLMCSENVSKSARIVRLNSTLIICAQWSPDGSMFAVAGHQLDLPETERNVMHFMSAYGDVWKETPPPTALTNSTRFGNTNLADGLNI</sequence>
<dbReference type="Pfam" id="PF00400">
    <property type="entry name" value="WD40"/>
    <property type="match status" value="1"/>
</dbReference>
<dbReference type="InterPro" id="IPR015943">
    <property type="entry name" value="WD40/YVTN_repeat-like_dom_sf"/>
</dbReference>
<dbReference type="AlphaFoldDB" id="A0A914HW08"/>
<dbReference type="Gene3D" id="2.130.10.10">
    <property type="entry name" value="YVTN repeat-like/Quinoprotein amine dehydrogenase"/>
    <property type="match status" value="1"/>
</dbReference>
<dbReference type="WBParaSite" id="Gr19_v10_g4683.t1">
    <property type="protein sequence ID" value="Gr19_v10_g4683.t1"/>
    <property type="gene ID" value="Gr19_v10_g4683"/>
</dbReference>
<dbReference type="InterPro" id="IPR001680">
    <property type="entry name" value="WD40_rpt"/>
</dbReference>
<protein>
    <submittedName>
        <fullName evidence="2">Uncharacterized protein</fullName>
    </submittedName>
</protein>
<reference evidence="2" key="1">
    <citation type="submission" date="2022-11" db="UniProtKB">
        <authorList>
            <consortium name="WormBaseParasite"/>
        </authorList>
    </citation>
    <scope>IDENTIFICATION</scope>
</reference>
<keyword evidence="1" id="KW-1185">Reference proteome</keyword>